<dbReference type="Pfam" id="PF08139">
    <property type="entry name" value="LPAM_1"/>
    <property type="match status" value="1"/>
</dbReference>
<dbReference type="EMBL" id="FM954972">
    <property type="protein sequence ID" value="CAV18785.1"/>
    <property type="molecule type" value="Genomic_DNA"/>
</dbReference>
<evidence type="ECO:0000256" key="2">
    <source>
        <dbReference type="ARBA" id="ARBA00022729"/>
    </source>
</evidence>
<reference evidence="3 4" key="1">
    <citation type="submission" date="2009-02" db="EMBL/GenBank/DDBJ databases">
        <title>Vibrio splendidus str. LGP32 complete genome.</title>
        <authorList>
            <person name="Mazel D."/>
            <person name="Le Roux F."/>
        </authorList>
    </citation>
    <scope>NUCLEOTIDE SEQUENCE [LARGE SCALE GENOMIC DNA]</scope>
    <source>
        <strain evidence="3 4">LGP32</strain>
    </source>
</reference>
<organism evidence="3 4">
    <name type="scientific">Vibrio atlanticus (strain LGP32)</name>
    <name type="common">Vibrio splendidus (strain Mel32)</name>
    <dbReference type="NCBI Taxonomy" id="575788"/>
    <lineage>
        <taxon>Bacteria</taxon>
        <taxon>Pseudomonadati</taxon>
        <taxon>Pseudomonadota</taxon>
        <taxon>Gammaproteobacteria</taxon>
        <taxon>Vibrionales</taxon>
        <taxon>Vibrionaceae</taxon>
        <taxon>Vibrio</taxon>
    </lineage>
</organism>
<sequence length="252" mass="28066">MSILRIQQTLGNIMNKSLIALVLTAVLAGCSSGSGSEPAQPQFDGDYGFENIDPGFGNGDSDSDVDNGFDNIDPGYGKDDSKNIADTIEQADLGFVYIPDIGDVPFFNKDTGEAHISAVKQRSDDNETLYSIYMDDKRVGEIIIRDNYVKVSSGDKMISGEQKSYLDTEHTFWTIRGTNGNVVGDFKRLDDGVWVFREEMNRETFVVKYHDGQWNFIPVADIKNKVKDNLPSQAQATKVRAKMQVNKLRTLK</sequence>
<name>B7VP49_VIBA3</name>
<evidence type="ECO:0000256" key="1">
    <source>
        <dbReference type="ARBA" id="ARBA00017922"/>
    </source>
</evidence>
<dbReference type="KEGG" id="vsp:VS_1613"/>
<evidence type="ECO:0000313" key="4">
    <source>
        <dbReference type="Proteomes" id="UP000009100"/>
    </source>
</evidence>
<dbReference type="AlphaFoldDB" id="B7VP49"/>
<dbReference type="eggNOG" id="ENOG5031U10">
    <property type="taxonomic scope" value="Bacteria"/>
</dbReference>
<proteinExistence type="predicted"/>
<evidence type="ECO:0000313" key="3">
    <source>
        <dbReference type="EMBL" id="CAV18785.1"/>
    </source>
</evidence>
<dbReference type="InterPro" id="IPR012640">
    <property type="entry name" value="Membr_lipoprot_lipid_attach_CS"/>
</dbReference>
<dbReference type="Proteomes" id="UP000009100">
    <property type="component" value="Chromosome 1"/>
</dbReference>
<accession>B7VP49</accession>
<dbReference type="HOGENOM" id="CLU_1102432_0_0_6"/>
<keyword evidence="2" id="KW-0732">Signal</keyword>
<gene>
    <name evidence="3" type="ordered locus">VS_1613</name>
</gene>
<dbReference type="PROSITE" id="PS51257">
    <property type="entry name" value="PROKAR_LIPOPROTEIN"/>
    <property type="match status" value="1"/>
</dbReference>
<protein>
    <recommendedName>
        <fullName evidence="1">Type IV secretion system putative lipoprotein virB7</fullName>
    </recommendedName>
</protein>